<evidence type="ECO:0000313" key="2">
    <source>
        <dbReference type="Proteomes" id="UP000633278"/>
    </source>
</evidence>
<dbReference type="Proteomes" id="UP000633278">
    <property type="component" value="Unassembled WGS sequence"/>
</dbReference>
<dbReference type="RefSeq" id="WP_229664927.1">
    <property type="nucleotide sequence ID" value="NZ_BMJW01000002.1"/>
</dbReference>
<reference evidence="1" key="2">
    <citation type="submission" date="2020-09" db="EMBL/GenBank/DDBJ databases">
        <authorList>
            <person name="Sun Q."/>
            <person name="Zhou Y."/>
        </authorList>
    </citation>
    <scope>NUCLEOTIDE SEQUENCE</scope>
    <source>
        <strain evidence="1">CGMCC 1.15763</strain>
    </source>
</reference>
<dbReference type="InterPro" id="IPR032710">
    <property type="entry name" value="NTF2-like_dom_sf"/>
</dbReference>
<organism evidence="1 2">
    <name type="scientific">Polaribacter pacificus</name>
    <dbReference type="NCBI Taxonomy" id="1775173"/>
    <lineage>
        <taxon>Bacteria</taxon>
        <taxon>Pseudomonadati</taxon>
        <taxon>Bacteroidota</taxon>
        <taxon>Flavobacteriia</taxon>
        <taxon>Flavobacteriales</taxon>
        <taxon>Flavobacteriaceae</taxon>
    </lineage>
</organism>
<protein>
    <recommendedName>
        <fullName evidence="3">SnoaL-like domain-containing protein</fullName>
    </recommendedName>
</protein>
<dbReference type="AlphaFoldDB" id="A0A917ME25"/>
<gene>
    <name evidence="1" type="ORF">GCM10011416_16240</name>
</gene>
<name>A0A917ME25_9FLAO</name>
<dbReference type="EMBL" id="BMJW01000002">
    <property type="protein sequence ID" value="GGG98760.1"/>
    <property type="molecule type" value="Genomic_DNA"/>
</dbReference>
<evidence type="ECO:0008006" key="3">
    <source>
        <dbReference type="Google" id="ProtNLM"/>
    </source>
</evidence>
<comment type="caution">
    <text evidence="1">The sequence shown here is derived from an EMBL/GenBank/DDBJ whole genome shotgun (WGS) entry which is preliminary data.</text>
</comment>
<proteinExistence type="predicted"/>
<sequence length="141" mass="15667">MIDSAKVTVNKVFEASNNLKFIEGLAYYSGESDSYYTNNGTVLSLADLKKSYDQIGSSVEILKNTIDTWNPTVLSKNTVAFTLAIHIKIKLVGTPEYNGQLVWSGIVQKRNDKWMIIQSHESWLNCIEVITALTASGTTEN</sequence>
<dbReference type="SUPFAM" id="SSF54427">
    <property type="entry name" value="NTF2-like"/>
    <property type="match status" value="1"/>
</dbReference>
<keyword evidence="2" id="KW-1185">Reference proteome</keyword>
<accession>A0A917ME25</accession>
<reference evidence="1" key="1">
    <citation type="journal article" date="2014" name="Int. J. Syst. Evol. Microbiol.">
        <title>Complete genome sequence of Corynebacterium casei LMG S-19264T (=DSM 44701T), isolated from a smear-ripened cheese.</title>
        <authorList>
            <consortium name="US DOE Joint Genome Institute (JGI-PGF)"/>
            <person name="Walter F."/>
            <person name="Albersmeier A."/>
            <person name="Kalinowski J."/>
            <person name="Ruckert C."/>
        </authorList>
    </citation>
    <scope>NUCLEOTIDE SEQUENCE</scope>
    <source>
        <strain evidence="1">CGMCC 1.15763</strain>
    </source>
</reference>
<dbReference type="Gene3D" id="3.10.450.50">
    <property type="match status" value="1"/>
</dbReference>
<evidence type="ECO:0000313" key="1">
    <source>
        <dbReference type="EMBL" id="GGG98760.1"/>
    </source>
</evidence>